<dbReference type="Proteomes" id="UP000285376">
    <property type="component" value="Unassembled WGS sequence"/>
</dbReference>
<sequence length="250" mass="26762">MTTTPWQVLETMTRRDATAPRLTFYDRSDEETRGERIELSAKVLTNWVSKGAGLLAEEFDVEIGTRVGIDLPAAHWRTAYWCLAAWSLGACVVFTDSDTDEVRDEAGFDVLVTNVPSPDFAGGQVVVTLEMLARGASVAVPAGALDDARELSTYPDHFEPFDVPSGSDVAWIRAGDEVTFRDLVSPSGSGAASESDDTGSSEAARHYLPAPDPAQMLRCWARGGSVVVVRGHAAPGELDALLAQEGVHAP</sequence>
<dbReference type="EMBL" id="QWLM01000010">
    <property type="protein sequence ID" value="RHW45325.1"/>
    <property type="molecule type" value="Genomic_DNA"/>
</dbReference>
<dbReference type="InterPro" id="IPR017523">
    <property type="entry name" value="Rv3268"/>
</dbReference>
<proteinExistence type="predicted"/>
<protein>
    <submittedName>
        <fullName evidence="2">TIGR03089 family protein</fullName>
    </submittedName>
</protein>
<feature type="region of interest" description="Disordered" evidence="1">
    <location>
        <begin position="183"/>
        <end position="206"/>
    </location>
</feature>
<evidence type="ECO:0000256" key="1">
    <source>
        <dbReference type="SAM" id="MobiDB-lite"/>
    </source>
</evidence>
<dbReference type="RefSeq" id="WP_118913642.1">
    <property type="nucleotide sequence ID" value="NZ_CBCRVH010000005.1"/>
</dbReference>
<accession>A0A417Z3R7</accession>
<organism evidence="2 3">
    <name type="scientific">Dermacoccus abyssi</name>
    <dbReference type="NCBI Taxonomy" id="322596"/>
    <lineage>
        <taxon>Bacteria</taxon>
        <taxon>Bacillati</taxon>
        <taxon>Actinomycetota</taxon>
        <taxon>Actinomycetes</taxon>
        <taxon>Micrococcales</taxon>
        <taxon>Dermacoccaceae</taxon>
        <taxon>Dermacoccus</taxon>
    </lineage>
</organism>
<reference evidence="2 3" key="1">
    <citation type="submission" date="2018-08" db="EMBL/GenBank/DDBJ databases">
        <title>Whole genome sequence analysis of Dermacoccus abyssi bacteria isolated from Deep Mariana trench Micromonospora spp reveals genes involved in the environmental adaptation and production of secondary metabolites.</title>
        <authorList>
            <person name="Abdel-Mageed W.M."/>
            <person name="Lehri B."/>
            <person name="Nouioui I."/>
            <person name="Goodfellow I."/>
            <person name="Jaspars M."/>
            <person name="Karlyshev A."/>
        </authorList>
    </citation>
    <scope>NUCLEOTIDE SEQUENCE [LARGE SCALE GENOMIC DNA]</scope>
    <source>
        <strain evidence="2 3">MT1.1</strain>
    </source>
</reference>
<evidence type="ECO:0000313" key="3">
    <source>
        <dbReference type="Proteomes" id="UP000285376"/>
    </source>
</evidence>
<dbReference type="NCBIfam" id="TIGR03089">
    <property type="entry name" value="TIGR03089 family protein"/>
    <property type="match status" value="1"/>
</dbReference>
<gene>
    <name evidence="2" type="ORF">D1832_09440</name>
</gene>
<dbReference type="InterPro" id="IPR042099">
    <property type="entry name" value="ANL_N_sf"/>
</dbReference>
<dbReference type="AlphaFoldDB" id="A0A417Z3R7"/>
<comment type="caution">
    <text evidence="2">The sequence shown here is derived from an EMBL/GenBank/DDBJ whole genome shotgun (WGS) entry which is preliminary data.</text>
</comment>
<evidence type="ECO:0000313" key="2">
    <source>
        <dbReference type="EMBL" id="RHW45325.1"/>
    </source>
</evidence>
<name>A0A417Z3R7_9MICO</name>
<dbReference type="SUPFAM" id="SSF56801">
    <property type="entry name" value="Acetyl-CoA synthetase-like"/>
    <property type="match status" value="1"/>
</dbReference>
<dbReference type="Gene3D" id="3.40.50.12780">
    <property type="entry name" value="N-terminal domain of ligase-like"/>
    <property type="match status" value="1"/>
</dbReference>